<evidence type="ECO:0000313" key="3">
    <source>
        <dbReference type="Proteomes" id="UP000054097"/>
    </source>
</evidence>
<feature type="compositionally biased region" description="Basic residues" evidence="1">
    <location>
        <begin position="190"/>
        <end position="205"/>
    </location>
</feature>
<dbReference type="STRING" id="933852.A0A0C3AWD1"/>
<organism evidence="2 3">
    <name type="scientific">Serendipita vermifera MAFF 305830</name>
    <dbReference type="NCBI Taxonomy" id="933852"/>
    <lineage>
        <taxon>Eukaryota</taxon>
        <taxon>Fungi</taxon>
        <taxon>Dikarya</taxon>
        <taxon>Basidiomycota</taxon>
        <taxon>Agaricomycotina</taxon>
        <taxon>Agaricomycetes</taxon>
        <taxon>Sebacinales</taxon>
        <taxon>Serendipitaceae</taxon>
        <taxon>Serendipita</taxon>
    </lineage>
</organism>
<dbReference type="EMBL" id="KN824291">
    <property type="protein sequence ID" value="KIM28830.1"/>
    <property type="molecule type" value="Genomic_DNA"/>
</dbReference>
<reference evidence="2 3" key="1">
    <citation type="submission" date="2014-04" db="EMBL/GenBank/DDBJ databases">
        <authorList>
            <consortium name="DOE Joint Genome Institute"/>
            <person name="Kuo A."/>
            <person name="Zuccaro A."/>
            <person name="Kohler A."/>
            <person name="Nagy L.G."/>
            <person name="Floudas D."/>
            <person name="Copeland A."/>
            <person name="Barry K.W."/>
            <person name="Cichocki N."/>
            <person name="Veneault-Fourrey C."/>
            <person name="LaButti K."/>
            <person name="Lindquist E.A."/>
            <person name="Lipzen A."/>
            <person name="Lundell T."/>
            <person name="Morin E."/>
            <person name="Murat C."/>
            <person name="Sun H."/>
            <person name="Tunlid A."/>
            <person name="Henrissat B."/>
            <person name="Grigoriev I.V."/>
            <person name="Hibbett D.S."/>
            <person name="Martin F."/>
            <person name="Nordberg H.P."/>
            <person name="Cantor M.N."/>
            <person name="Hua S.X."/>
        </authorList>
    </citation>
    <scope>NUCLEOTIDE SEQUENCE [LARGE SCALE GENOMIC DNA]</scope>
    <source>
        <strain evidence="2 3">MAFF 305830</strain>
    </source>
</reference>
<sequence length="480" mass="51877">MPVAAIVTSVPEAVDSPQVPQVSSDSKEEFPALPTAAAEPATRPTPAQPPHMSKPPPAPPVTRKPTPSTKPVKVDPKKPALPPLATATLTRLTQSTEPSPLVELASAKTENKGKKAGTESATVATPVTPSVQPGTSTKGGKPSESTPAGTTKGNTTKSKEAKTPATPSSQTPVLMLPSEPVEHAPILARQTKKSKPQQLPKKKAVIVREESAGPKENTPEPQATASPAGVEASTGPPLVPSVTELGDLLDQLRDQMDPNSLRFFKESSLNPPEVSEYKPLVEPLALLSATRQHYVFYDEAPDEIDEGMVAVERLLHTVTKMVSDLLKLMPRNTPLDRAMWDIVKKEMTKAGFMTANHTLRDWGAALRAEDHPELEQKIEWLEDSLAELERYHNDINQASITEFLGSNDRGRGCTPHLPRVGGTCERYKMTGTCLRDGEEIGMTMSQLQAELAATKKEICSVSDELHEVMRNNARLIAEIM</sequence>
<feature type="compositionally biased region" description="Polar residues" evidence="1">
    <location>
        <begin position="119"/>
        <end position="156"/>
    </location>
</feature>
<reference evidence="3" key="2">
    <citation type="submission" date="2015-01" db="EMBL/GenBank/DDBJ databases">
        <title>Evolutionary Origins and Diversification of the Mycorrhizal Mutualists.</title>
        <authorList>
            <consortium name="DOE Joint Genome Institute"/>
            <consortium name="Mycorrhizal Genomics Consortium"/>
            <person name="Kohler A."/>
            <person name="Kuo A."/>
            <person name="Nagy L.G."/>
            <person name="Floudas D."/>
            <person name="Copeland A."/>
            <person name="Barry K.W."/>
            <person name="Cichocki N."/>
            <person name="Veneault-Fourrey C."/>
            <person name="LaButti K."/>
            <person name="Lindquist E.A."/>
            <person name="Lipzen A."/>
            <person name="Lundell T."/>
            <person name="Morin E."/>
            <person name="Murat C."/>
            <person name="Riley R."/>
            <person name="Ohm R."/>
            <person name="Sun H."/>
            <person name="Tunlid A."/>
            <person name="Henrissat B."/>
            <person name="Grigoriev I.V."/>
            <person name="Hibbett D.S."/>
            <person name="Martin F."/>
        </authorList>
    </citation>
    <scope>NUCLEOTIDE SEQUENCE [LARGE SCALE GENOMIC DNA]</scope>
    <source>
        <strain evidence="3">MAFF 305830</strain>
    </source>
</reference>
<gene>
    <name evidence="2" type="ORF">M408DRAFT_133893</name>
</gene>
<name>A0A0C3AWD1_SERVB</name>
<feature type="compositionally biased region" description="Low complexity" evidence="1">
    <location>
        <begin position="31"/>
        <end position="45"/>
    </location>
</feature>
<dbReference type="HOGENOM" id="CLU_568780_0_0_1"/>
<keyword evidence="3" id="KW-1185">Reference proteome</keyword>
<dbReference type="OrthoDB" id="1923159at2759"/>
<dbReference type="Proteomes" id="UP000054097">
    <property type="component" value="Unassembled WGS sequence"/>
</dbReference>
<evidence type="ECO:0000313" key="2">
    <source>
        <dbReference type="EMBL" id="KIM28830.1"/>
    </source>
</evidence>
<feature type="region of interest" description="Disordered" evidence="1">
    <location>
        <begin position="1"/>
        <end position="242"/>
    </location>
</feature>
<feature type="compositionally biased region" description="Low complexity" evidence="1">
    <location>
        <begin position="83"/>
        <end position="93"/>
    </location>
</feature>
<evidence type="ECO:0000256" key="1">
    <source>
        <dbReference type="SAM" id="MobiDB-lite"/>
    </source>
</evidence>
<dbReference type="AlphaFoldDB" id="A0A0C3AWD1"/>
<proteinExistence type="predicted"/>
<feature type="compositionally biased region" description="Pro residues" evidence="1">
    <location>
        <begin position="46"/>
        <end position="62"/>
    </location>
</feature>
<accession>A0A0C3AWD1</accession>
<protein>
    <submittedName>
        <fullName evidence="2">Uncharacterized protein</fullName>
    </submittedName>
</protein>